<evidence type="ECO:0000256" key="2">
    <source>
        <dbReference type="ARBA" id="ARBA00004436"/>
    </source>
</evidence>
<comment type="subcellular location">
    <subcellularLocation>
        <location evidence="1">Mitochondrion inner membrane</location>
    </subcellularLocation>
    <subcellularLocation>
        <location evidence="2">Mitochondrion matrix</location>
        <location evidence="2">Mitochondrion nucleoid</location>
    </subcellularLocation>
</comment>
<organism evidence="13 14">
    <name type="scientific">Euplotes crassus</name>
    <dbReference type="NCBI Taxonomy" id="5936"/>
    <lineage>
        <taxon>Eukaryota</taxon>
        <taxon>Sar</taxon>
        <taxon>Alveolata</taxon>
        <taxon>Ciliophora</taxon>
        <taxon>Intramacronucleata</taxon>
        <taxon>Spirotrichea</taxon>
        <taxon>Hypotrichia</taxon>
        <taxon>Euplotida</taxon>
        <taxon>Euplotidae</taxon>
        <taxon>Moneuplotes</taxon>
    </lineage>
</organism>
<accession>A0AAD1X7T4</accession>
<evidence type="ECO:0000256" key="4">
    <source>
        <dbReference type="ARBA" id="ARBA00022792"/>
    </source>
</evidence>
<evidence type="ECO:0000256" key="7">
    <source>
        <dbReference type="ARBA" id="ARBA00023128"/>
    </source>
</evidence>
<keyword evidence="9" id="KW-1135">Mitochondrion nucleoid</keyword>
<keyword evidence="3 10" id="KW-0547">Nucleotide-binding</keyword>
<evidence type="ECO:0000256" key="3">
    <source>
        <dbReference type="ARBA" id="ARBA00022741"/>
    </source>
</evidence>
<dbReference type="InterPro" id="IPR021911">
    <property type="entry name" value="ATAD3_N"/>
</dbReference>
<feature type="domain" description="AAA+ ATPase" evidence="12">
    <location>
        <begin position="309"/>
        <end position="443"/>
    </location>
</feature>
<dbReference type="Pfam" id="PF00004">
    <property type="entry name" value="AAA"/>
    <property type="match status" value="1"/>
</dbReference>
<dbReference type="PANTHER" id="PTHR23075">
    <property type="entry name" value="PUTATIVE ATP-ASE"/>
    <property type="match status" value="1"/>
</dbReference>
<keyword evidence="14" id="KW-1185">Reference proteome</keyword>
<dbReference type="InterPro" id="IPR027417">
    <property type="entry name" value="P-loop_NTPase"/>
</dbReference>
<protein>
    <recommendedName>
        <fullName evidence="12">AAA+ ATPase domain-containing protein</fullName>
    </recommendedName>
</protein>
<dbReference type="Pfam" id="PF12037">
    <property type="entry name" value="ATAD3_N"/>
    <property type="match status" value="1"/>
</dbReference>
<evidence type="ECO:0000256" key="10">
    <source>
        <dbReference type="RuleBase" id="RU003651"/>
    </source>
</evidence>
<dbReference type="InterPro" id="IPR003960">
    <property type="entry name" value="ATPase_AAA_CS"/>
</dbReference>
<name>A0AAD1X7T4_EUPCR</name>
<keyword evidence="5 10" id="KW-0067">ATP-binding</keyword>
<comment type="caution">
    <text evidence="13">The sequence shown here is derived from an EMBL/GenBank/DDBJ whole genome shotgun (WGS) entry which is preliminary data.</text>
</comment>
<dbReference type="GO" id="GO:0016887">
    <property type="term" value="F:ATP hydrolysis activity"/>
    <property type="evidence" value="ECO:0007669"/>
    <property type="project" value="InterPro"/>
</dbReference>
<evidence type="ECO:0000256" key="6">
    <source>
        <dbReference type="ARBA" id="ARBA00023054"/>
    </source>
</evidence>
<feature type="coiled-coil region" evidence="11">
    <location>
        <begin position="46"/>
        <end position="73"/>
    </location>
</feature>
<evidence type="ECO:0000313" key="14">
    <source>
        <dbReference type="Proteomes" id="UP001295684"/>
    </source>
</evidence>
<dbReference type="PROSITE" id="PS00674">
    <property type="entry name" value="AAA"/>
    <property type="match status" value="1"/>
</dbReference>
<dbReference type="GO" id="GO:0042645">
    <property type="term" value="C:mitochondrial nucleoid"/>
    <property type="evidence" value="ECO:0007669"/>
    <property type="project" value="UniProtKB-SubCell"/>
</dbReference>
<keyword evidence="4" id="KW-0999">Mitochondrion inner membrane</keyword>
<dbReference type="Proteomes" id="UP001295684">
    <property type="component" value="Unassembled WGS sequence"/>
</dbReference>
<sequence>MNPNNSKKGDGKSYYGFDSTGLEKAAAAAKYLDGSSNSKQAYELANKKEESKQLEYKENIQKLEIERTKIAEEERRKTVQYETDMGKRKAEYQVQLDLQKEEEMLRRKEGLREERRKRDEDSIAKQEQLKMNTIEYEYQRKQELKQIELQMERDEKIAMQEKNQEFLNKLFKSAEKEKRETMRQSLVTTFNLAGQGISTFFSSPKYIFKTAYLSAMMFGAYQFTKVAATMVGTGFMARFGRPSLVRQTSKLYTTNIFALPWLLMKRSWHRNLRRKESNLLEGVILNDELESQLRQISYAVVNRKKHFAPARNLLFWGPPGTGKTLFAKKLALKSGLDYAIMTGSDIAPLGGQAISEINNLFDWAEKSPNGMILFIDEADAFLRRRGGEEDLSELLRQTINSFLFRTGSPSYKVITVLASNIPEQLDNAVHDRIDEIVYFGKPSFEERKNMLMHYLVEFCQPPQTTTDKLKFFYKHPKSIYRGKKLIRMEGVDGEYISDIAKRIDGFSGREIFKMVVGWHDAAFSKPDPVLTPEFMEEILQRFKDQHAQKEKWTKSEEKILEKMV</sequence>
<dbReference type="EMBL" id="CAMPGE010005186">
    <property type="protein sequence ID" value="CAI2364034.1"/>
    <property type="molecule type" value="Genomic_DNA"/>
</dbReference>
<dbReference type="InterPro" id="IPR003593">
    <property type="entry name" value="AAA+_ATPase"/>
</dbReference>
<dbReference type="SUPFAM" id="SSF52540">
    <property type="entry name" value="P-loop containing nucleoside triphosphate hydrolases"/>
    <property type="match status" value="1"/>
</dbReference>
<gene>
    <name evidence="13" type="ORF">ECRASSUSDP1_LOCUS5374</name>
</gene>
<dbReference type="SMART" id="SM00382">
    <property type="entry name" value="AAA"/>
    <property type="match status" value="1"/>
</dbReference>
<evidence type="ECO:0000313" key="13">
    <source>
        <dbReference type="EMBL" id="CAI2364034.1"/>
    </source>
</evidence>
<keyword evidence="6 11" id="KW-0175">Coiled coil</keyword>
<evidence type="ECO:0000256" key="1">
    <source>
        <dbReference type="ARBA" id="ARBA00004273"/>
    </source>
</evidence>
<evidence type="ECO:0000256" key="9">
    <source>
        <dbReference type="ARBA" id="ARBA00023271"/>
    </source>
</evidence>
<dbReference type="InterPro" id="IPR003959">
    <property type="entry name" value="ATPase_AAA_core"/>
</dbReference>
<dbReference type="GO" id="GO:0005743">
    <property type="term" value="C:mitochondrial inner membrane"/>
    <property type="evidence" value="ECO:0007669"/>
    <property type="project" value="UniProtKB-SubCell"/>
</dbReference>
<evidence type="ECO:0000256" key="8">
    <source>
        <dbReference type="ARBA" id="ARBA00023136"/>
    </source>
</evidence>
<keyword evidence="8" id="KW-0472">Membrane</keyword>
<dbReference type="GO" id="GO:0007005">
    <property type="term" value="P:mitochondrion organization"/>
    <property type="evidence" value="ECO:0007669"/>
    <property type="project" value="TreeGrafter"/>
</dbReference>
<dbReference type="GO" id="GO:0005524">
    <property type="term" value="F:ATP binding"/>
    <property type="evidence" value="ECO:0007669"/>
    <property type="project" value="UniProtKB-KW"/>
</dbReference>
<dbReference type="PANTHER" id="PTHR23075:SF0">
    <property type="entry name" value="ATPASE FAMILY AAA DOMAIN-CONTAINING PROTEIN 3"/>
    <property type="match status" value="1"/>
</dbReference>
<dbReference type="Gene3D" id="3.40.50.300">
    <property type="entry name" value="P-loop containing nucleotide triphosphate hydrolases"/>
    <property type="match status" value="1"/>
</dbReference>
<dbReference type="GO" id="GO:0008270">
    <property type="term" value="F:zinc ion binding"/>
    <property type="evidence" value="ECO:0007669"/>
    <property type="project" value="TreeGrafter"/>
</dbReference>
<evidence type="ECO:0000256" key="5">
    <source>
        <dbReference type="ARBA" id="ARBA00022840"/>
    </source>
</evidence>
<evidence type="ECO:0000256" key="11">
    <source>
        <dbReference type="SAM" id="Coils"/>
    </source>
</evidence>
<evidence type="ECO:0000259" key="12">
    <source>
        <dbReference type="SMART" id="SM00382"/>
    </source>
</evidence>
<dbReference type="AlphaFoldDB" id="A0AAD1X7T4"/>
<reference evidence="13" key="1">
    <citation type="submission" date="2023-07" db="EMBL/GenBank/DDBJ databases">
        <authorList>
            <consortium name="AG Swart"/>
            <person name="Singh M."/>
            <person name="Singh A."/>
            <person name="Seah K."/>
            <person name="Emmerich C."/>
        </authorList>
    </citation>
    <scope>NUCLEOTIDE SEQUENCE</scope>
    <source>
        <strain evidence="13">DP1</strain>
    </source>
</reference>
<keyword evidence="7" id="KW-0496">Mitochondrion</keyword>
<feature type="coiled-coil region" evidence="11">
    <location>
        <begin position="144"/>
        <end position="177"/>
    </location>
</feature>
<comment type="similarity">
    <text evidence="10">Belongs to the AAA ATPase family.</text>
</comment>
<proteinExistence type="inferred from homology"/>